<name>A0A9Q1QA69_9CARY</name>
<sequence length="175" mass="19496">MVEDASESSRASPRAARASPPECEAYVTVDTLKSLMSTMADAITRQVSEQVKRAMEVAGSAKPVYEEEPSYRQEGMPSLRPVECSCEVARSDRSDRLLPGWQGGMQRWNPSPGLHERKLQSRQLPLPPARHTLDELLAASYDGTPQTSERSEILRIPRAERAYHDRMSGIEKSPS</sequence>
<feature type="region of interest" description="Disordered" evidence="1">
    <location>
        <begin position="1"/>
        <end position="22"/>
    </location>
</feature>
<organism evidence="2 3">
    <name type="scientific">Carnegiea gigantea</name>
    <dbReference type="NCBI Taxonomy" id="171969"/>
    <lineage>
        <taxon>Eukaryota</taxon>
        <taxon>Viridiplantae</taxon>
        <taxon>Streptophyta</taxon>
        <taxon>Embryophyta</taxon>
        <taxon>Tracheophyta</taxon>
        <taxon>Spermatophyta</taxon>
        <taxon>Magnoliopsida</taxon>
        <taxon>eudicotyledons</taxon>
        <taxon>Gunneridae</taxon>
        <taxon>Pentapetalae</taxon>
        <taxon>Caryophyllales</taxon>
        <taxon>Cactineae</taxon>
        <taxon>Cactaceae</taxon>
        <taxon>Cactoideae</taxon>
        <taxon>Echinocereeae</taxon>
        <taxon>Carnegiea</taxon>
    </lineage>
</organism>
<dbReference type="Proteomes" id="UP001153076">
    <property type="component" value="Unassembled WGS sequence"/>
</dbReference>
<accession>A0A9Q1QA69</accession>
<reference evidence="2" key="1">
    <citation type="submission" date="2022-04" db="EMBL/GenBank/DDBJ databases">
        <title>Carnegiea gigantea Genome sequencing and assembly v2.</title>
        <authorList>
            <person name="Copetti D."/>
            <person name="Sanderson M.J."/>
            <person name="Burquez A."/>
            <person name="Wojciechowski M.F."/>
        </authorList>
    </citation>
    <scope>NUCLEOTIDE SEQUENCE</scope>
    <source>
        <strain evidence="2">SGP5-SGP5p</strain>
        <tissue evidence="2">Aerial part</tissue>
    </source>
</reference>
<dbReference type="AlphaFoldDB" id="A0A9Q1QA69"/>
<feature type="compositionally biased region" description="Low complexity" evidence="1">
    <location>
        <begin position="8"/>
        <end position="22"/>
    </location>
</feature>
<dbReference type="EMBL" id="JAKOGI010000462">
    <property type="protein sequence ID" value="KAJ8434637.1"/>
    <property type="molecule type" value="Genomic_DNA"/>
</dbReference>
<evidence type="ECO:0000313" key="3">
    <source>
        <dbReference type="Proteomes" id="UP001153076"/>
    </source>
</evidence>
<proteinExistence type="predicted"/>
<gene>
    <name evidence="2" type="ORF">Cgig2_032915</name>
</gene>
<evidence type="ECO:0000256" key="1">
    <source>
        <dbReference type="SAM" id="MobiDB-lite"/>
    </source>
</evidence>
<comment type="caution">
    <text evidence="2">The sequence shown here is derived from an EMBL/GenBank/DDBJ whole genome shotgun (WGS) entry which is preliminary data.</text>
</comment>
<evidence type="ECO:0000313" key="2">
    <source>
        <dbReference type="EMBL" id="KAJ8434637.1"/>
    </source>
</evidence>
<keyword evidence="3" id="KW-1185">Reference proteome</keyword>
<protein>
    <submittedName>
        <fullName evidence="2">Uncharacterized protein</fullName>
    </submittedName>
</protein>